<reference evidence="2" key="1">
    <citation type="submission" date="2020-07" db="EMBL/GenBank/DDBJ databases">
        <authorList>
            <person name="Tarantini F.S."/>
            <person name="Hong K.W."/>
            <person name="Chan K.G."/>
        </authorList>
    </citation>
    <scope>NUCLEOTIDE SEQUENCE</scope>
    <source>
        <strain evidence="2">32-07</strain>
    </source>
</reference>
<keyword evidence="1" id="KW-1133">Transmembrane helix</keyword>
<gene>
    <name evidence="2" type="ORF">AGRA3207_001497</name>
</gene>
<sequence>MNPAAETAGPYAPRPIRGYFVAPPEERDLSIGLTLAIIGSVMLLGAFVLPFIFFGAGAASSEEDPSTAAIAILFALITFFGGNLVGWPLLIFGSIRLFRYQRQKSARTGAPSDEQMDQWFFDDMRRIEHQATQEMNIPAETITRRPLLVVGPALPTDYAIGLDGKPRYASYEVAVVVLTRHQVCAYTCVLNFATGVRDLETTHEFMISDVTTIGTINDRLADHGGGASSGRVIRMAGPIAMSFLTPADVSVRQEFRITLTSGDALAVNVGCHVNGTTLSDEGYRGYVRDTVRALRATLRAIKSPDPTDEP</sequence>
<dbReference type="Proteomes" id="UP001049518">
    <property type="component" value="Chromosome"/>
</dbReference>
<keyword evidence="1" id="KW-0812">Transmembrane</keyword>
<keyword evidence="1" id="KW-0472">Membrane</keyword>
<organism evidence="2 3">
    <name type="scientific">Actinomadura graeca</name>
    <dbReference type="NCBI Taxonomy" id="2750812"/>
    <lineage>
        <taxon>Bacteria</taxon>
        <taxon>Bacillati</taxon>
        <taxon>Actinomycetota</taxon>
        <taxon>Actinomycetes</taxon>
        <taxon>Streptosporangiales</taxon>
        <taxon>Thermomonosporaceae</taxon>
        <taxon>Actinomadura</taxon>
    </lineage>
</organism>
<dbReference type="EMBL" id="CP059572">
    <property type="protein sequence ID" value="QXJ20732.1"/>
    <property type="molecule type" value="Genomic_DNA"/>
</dbReference>
<accession>A0ABX8QPR2</accession>
<keyword evidence="3" id="KW-1185">Reference proteome</keyword>
<dbReference type="RefSeq" id="WP_231333833.1">
    <property type="nucleotide sequence ID" value="NZ_CP059572.1"/>
</dbReference>
<name>A0ABX8QPR2_9ACTN</name>
<evidence type="ECO:0000313" key="3">
    <source>
        <dbReference type="Proteomes" id="UP001049518"/>
    </source>
</evidence>
<protein>
    <submittedName>
        <fullName evidence="2">Uncharacterized protein</fullName>
    </submittedName>
</protein>
<evidence type="ECO:0000256" key="1">
    <source>
        <dbReference type="SAM" id="Phobius"/>
    </source>
</evidence>
<evidence type="ECO:0000313" key="2">
    <source>
        <dbReference type="EMBL" id="QXJ20732.1"/>
    </source>
</evidence>
<feature type="transmembrane region" description="Helical" evidence="1">
    <location>
        <begin position="33"/>
        <end position="56"/>
    </location>
</feature>
<feature type="transmembrane region" description="Helical" evidence="1">
    <location>
        <begin position="68"/>
        <end position="92"/>
    </location>
</feature>
<proteinExistence type="predicted"/>